<gene>
    <name evidence="2" type="ORF">EVA_18811</name>
</gene>
<accession>J9FU56</accession>
<keyword evidence="1" id="KW-0472">Membrane</keyword>
<sequence length="87" mass="9351">MKNTYFSGNVVLSNLSTPLTPGSAANRFPASPSSAARICKGSMRSIATSTRADLHCTNFCFISILSLFLLIIVWSVGLLPKMAFCHP</sequence>
<name>J9FU56_9ZZZZ</name>
<evidence type="ECO:0000313" key="2">
    <source>
        <dbReference type="EMBL" id="EJW93082.1"/>
    </source>
</evidence>
<dbReference type="AlphaFoldDB" id="J9FU56"/>
<keyword evidence="1" id="KW-1133">Transmembrane helix</keyword>
<reference evidence="2" key="1">
    <citation type="journal article" date="2012" name="PLoS ONE">
        <title>Gene sets for utilization of primary and secondary nutrition supplies in the distal gut of endangered iberian lynx.</title>
        <authorList>
            <person name="Alcaide M."/>
            <person name="Messina E."/>
            <person name="Richter M."/>
            <person name="Bargiela R."/>
            <person name="Peplies J."/>
            <person name="Huws S.A."/>
            <person name="Newbold C.J."/>
            <person name="Golyshin P.N."/>
            <person name="Simon M.A."/>
            <person name="Lopez G."/>
            <person name="Yakimov M.M."/>
            <person name="Ferrer M."/>
        </authorList>
    </citation>
    <scope>NUCLEOTIDE SEQUENCE</scope>
</reference>
<comment type="caution">
    <text evidence="2">The sequence shown here is derived from an EMBL/GenBank/DDBJ whole genome shotgun (WGS) entry which is preliminary data.</text>
</comment>
<keyword evidence="1" id="KW-0812">Transmembrane</keyword>
<dbReference type="EMBL" id="AMCI01007175">
    <property type="protein sequence ID" value="EJW93082.1"/>
    <property type="molecule type" value="Genomic_DNA"/>
</dbReference>
<organism evidence="2">
    <name type="scientific">gut metagenome</name>
    <dbReference type="NCBI Taxonomy" id="749906"/>
    <lineage>
        <taxon>unclassified sequences</taxon>
        <taxon>metagenomes</taxon>
        <taxon>organismal metagenomes</taxon>
    </lineage>
</organism>
<proteinExistence type="predicted"/>
<feature type="transmembrane region" description="Helical" evidence="1">
    <location>
        <begin position="59"/>
        <end position="79"/>
    </location>
</feature>
<protein>
    <submittedName>
        <fullName evidence="2">Uncharacterized protein</fullName>
    </submittedName>
</protein>
<evidence type="ECO:0000256" key="1">
    <source>
        <dbReference type="SAM" id="Phobius"/>
    </source>
</evidence>